<dbReference type="PANTHER" id="PTHR11552">
    <property type="entry name" value="GLUCOSE-METHANOL-CHOLINE GMC OXIDOREDUCTASE"/>
    <property type="match status" value="1"/>
</dbReference>
<dbReference type="Pfam" id="PF05199">
    <property type="entry name" value="GMC_oxred_C"/>
    <property type="match status" value="2"/>
</dbReference>
<sequence>MSTVTDLQTLDFDYVIVGGGTAGCVIASRLAEALPDHKILIIEAGPSDLDDKQILDLRNMYNLMGSEFDYSYKTIEQPYGNSNILHSRAKVLGGCSSHNGSLAVHPFEFDMKKWEEAGAAGWDWETMKRLIKKLRTPIVAIHDRHRNPIVYDFLESTNKALDIPIVDSVNHEITSSRGLSGGGASFCSLTYDQNTGYRVSASVAYIHPILRGQERRPNLTILTHAWVDRINVANGTATGVSLALQSGRKIKVKAAKETIICAGTFDTPRLMLLSGIGPRSDLEDLNIPVVNDLPGVGENLMDHPEAIITWELHEPLEDKTVMWADAALLARREPANINGDDGMVPDAMMHIYTMPFDVHQAALGFDVPKNVFSLTPNIPRSRSRGKVSLRSSDPKDAPLIDFRYFTDPEGYDEKTLVWSLRAARKIVNQDPLKKWIKREVAPGPGCQTDQQLSEYGRKTGNTVYHPCGTAKMGDTKHDPMAVVDPTLKVKGIKKLRVADASVFPLIPTVNLMLTTLASRLFSWCLFGPCPFPLIMATQSLPTDWTEGYDYIIVGGGTAGCVMASRLAEYLPRKRILLVEGGPTDEGDNRVLILKDRIQTIGTDLDYGYTRNSHIQHSRAKVLGGCSSHNDMISYRTTEYDTYLWQKLGCKGWDFKLFNRLLDNLRTTIRLPHPRDQSDMCKDWITSARAALNIDQVHDFNQAIVSKSGLQEGTGWCNVSYDPDTGYRNSASIAYLHPIFRGDEHRPNLTVLTDAWVSKVHIEDDTATAIDVALKSGRAITVHARKEIILCAGAIDTPRLLLLSGIGPGQHLESVNVPVVCDIPGVGENLMDHPLTTMLHELNRPAPTNTVMNSDACFFLRDKPFNYDGDDGQIPDVMVHIFTIPFVDDFKRLGYEIPEPERVFHFMPLVPRPKSIGRIYLKSNDPQEKPALDFQYFTDKDGYDSSILVAGIKACRKVAEQEPFKGWIKREVAPGPHVTTDEQLDQYARDLSGTVYHPACTTKMGDVEKDEMAVVDPELRVRGIRGLRIADAGVFPTMLSVNPMLTVLCVGERCAELVAQDAGWKRNAPKL</sequence>
<dbReference type="InterPro" id="IPR036188">
    <property type="entry name" value="FAD/NAD-bd_sf"/>
</dbReference>
<feature type="domain" description="Glucose-methanol-choline oxidoreductase N-terminal" evidence="2">
    <location>
        <begin position="792"/>
        <end position="806"/>
    </location>
</feature>
<protein>
    <recommendedName>
        <fullName evidence="2">Glucose-methanol-choline oxidoreductase N-terminal domain-containing protein</fullName>
    </recommendedName>
</protein>
<comment type="similarity">
    <text evidence="1">Belongs to the GMC oxidoreductase family.</text>
</comment>
<dbReference type="InterPro" id="IPR000172">
    <property type="entry name" value="GMC_OxRdtase_N"/>
</dbReference>
<dbReference type="PANTHER" id="PTHR11552:SF152">
    <property type="entry name" value="OXIDASE (CODA), PUTATIVE (AFU_ORTHOLOGUE AFUA_8G04090)-RELATED"/>
    <property type="match status" value="1"/>
</dbReference>
<comment type="caution">
    <text evidence="3">The sequence shown here is derived from an EMBL/GenBank/DDBJ whole genome shotgun (WGS) entry which is preliminary data.</text>
</comment>
<dbReference type="SUPFAM" id="SSF54373">
    <property type="entry name" value="FAD-linked reductases, C-terminal domain"/>
    <property type="match status" value="2"/>
</dbReference>
<accession>A0ABY6USG6</accession>
<dbReference type="Pfam" id="PF00732">
    <property type="entry name" value="GMC_oxred_N"/>
    <property type="match status" value="2"/>
</dbReference>
<evidence type="ECO:0000259" key="2">
    <source>
        <dbReference type="PROSITE" id="PS00624"/>
    </source>
</evidence>
<evidence type="ECO:0000256" key="1">
    <source>
        <dbReference type="ARBA" id="ARBA00010790"/>
    </source>
</evidence>
<dbReference type="PROSITE" id="PS00624">
    <property type="entry name" value="GMC_OXRED_2"/>
    <property type="match status" value="2"/>
</dbReference>
<name>A0ABY6USG6_BIOOC</name>
<organism evidence="3 4">
    <name type="scientific">Bionectria ochroleuca</name>
    <name type="common">Gliocladium roseum</name>
    <dbReference type="NCBI Taxonomy" id="29856"/>
    <lineage>
        <taxon>Eukaryota</taxon>
        <taxon>Fungi</taxon>
        <taxon>Dikarya</taxon>
        <taxon>Ascomycota</taxon>
        <taxon>Pezizomycotina</taxon>
        <taxon>Sordariomycetes</taxon>
        <taxon>Hypocreomycetidae</taxon>
        <taxon>Hypocreales</taxon>
        <taxon>Bionectriaceae</taxon>
        <taxon>Clonostachys</taxon>
    </lineage>
</organism>
<dbReference type="Proteomes" id="UP000766486">
    <property type="component" value="Unassembled WGS sequence"/>
</dbReference>
<dbReference type="InterPro" id="IPR007867">
    <property type="entry name" value="GMC_OxRtase_C"/>
</dbReference>
<gene>
    <name evidence="3" type="ORF">CLO192961_LOCUS329074</name>
</gene>
<dbReference type="Gene3D" id="3.30.560.10">
    <property type="entry name" value="Glucose Oxidase, domain 3"/>
    <property type="match status" value="1"/>
</dbReference>
<dbReference type="SUPFAM" id="SSF51905">
    <property type="entry name" value="FAD/NAD(P)-binding domain"/>
    <property type="match status" value="2"/>
</dbReference>
<keyword evidence="4" id="KW-1185">Reference proteome</keyword>
<dbReference type="Gene3D" id="3.50.50.60">
    <property type="entry name" value="FAD/NAD(P)-binding domain"/>
    <property type="match status" value="2"/>
</dbReference>
<dbReference type="InterPro" id="IPR012132">
    <property type="entry name" value="GMC_OxRdtase"/>
</dbReference>
<dbReference type="Gene3D" id="3.30.410.40">
    <property type="match status" value="1"/>
</dbReference>
<feature type="domain" description="Glucose-methanol-choline oxidoreductase N-terminal" evidence="2">
    <location>
        <begin position="263"/>
        <end position="277"/>
    </location>
</feature>
<proteinExistence type="inferred from homology"/>
<dbReference type="EMBL" id="CABFNS010000851">
    <property type="protein sequence ID" value="VUC32826.1"/>
    <property type="molecule type" value="Genomic_DNA"/>
</dbReference>
<evidence type="ECO:0000313" key="4">
    <source>
        <dbReference type="Proteomes" id="UP000766486"/>
    </source>
</evidence>
<evidence type="ECO:0000313" key="3">
    <source>
        <dbReference type="EMBL" id="VUC32826.1"/>
    </source>
</evidence>
<reference evidence="3 4" key="1">
    <citation type="submission" date="2019-06" db="EMBL/GenBank/DDBJ databases">
        <authorList>
            <person name="Broberg M."/>
        </authorList>
    </citation>
    <scope>NUCLEOTIDE SEQUENCE [LARGE SCALE GENOMIC DNA]</scope>
</reference>